<dbReference type="OrthoDB" id="419537at2759"/>
<dbReference type="EMBL" id="JAKOGI010001193">
    <property type="protein sequence ID" value="KAJ8427085.1"/>
    <property type="molecule type" value="Genomic_DNA"/>
</dbReference>
<dbReference type="InterPro" id="IPR043129">
    <property type="entry name" value="ATPase_NBD"/>
</dbReference>
<dbReference type="SUPFAM" id="SSF53067">
    <property type="entry name" value="Actin-like ATPase domain"/>
    <property type="match status" value="4"/>
</dbReference>
<evidence type="ECO:0000313" key="14">
    <source>
        <dbReference type="Proteomes" id="UP001153076"/>
    </source>
</evidence>
<evidence type="ECO:0000256" key="9">
    <source>
        <dbReference type="ARBA" id="ARBA00023152"/>
    </source>
</evidence>
<evidence type="ECO:0000256" key="4">
    <source>
        <dbReference type="ARBA" id="ARBA00012324"/>
    </source>
</evidence>
<keyword evidence="14" id="KW-1185">Reference proteome</keyword>
<evidence type="ECO:0000256" key="2">
    <source>
        <dbReference type="ARBA" id="ARBA00005028"/>
    </source>
</evidence>
<evidence type="ECO:0000256" key="6">
    <source>
        <dbReference type="ARBA" id="ARBA00022741"/>
    </source>
</evidence>
<reference evidence="13" key="1">
    <citation type="submission" date="2022-04" db="EMBL/GenBank/DDBJ databases">
        <title>Carnegiea gigantea Genome sequencing and assembly v2.</title>
        <authorList>
            <person name="Copetti D."/>
            <person name="Sanderson M.J."/>
            <person name="Burquez A."/>
            <person name="Wojciechowski M.F."/>
        </authorList>
    </citation>
    <scope>NUCLEOTIDE SEQUENCE</scope>
    <source>
        <strain evidence="13">SGP5-SGP5p</strain>
        <tissue evidence="13">Aerial part</tissue>
    </source>
</reference>
<dbReference type="GO" id="GO:0001678">
    <property type="term" value="P:intracellular glucose homeostasis"/>
    <property type="evidence" value="ECO:0007669"/>
    <property type="project" value="InterPro"/>
</dbReference>
<dbReference type="CDD" id="cd24020">
    <property type="entry name" value="ASKHA_NBD_HK_plant"/>
    <property type="match status" value="1"/>
</dbReference>
<name>A0A9Q1JNW9_9CARY</name>
<dbReference type="Proteomes" id="UP001153076">
    <property type="component" value="Unassembled WGS sequence"/>
</dbReference>
<evidence type="ECO:0000256" key="8">
    <source>
        <dbReference type="ARBA" id="ARBA00022840"/>
    </source>
</evidence>
<feature type="domain" description="Hexokinase N-terminal" evidence="11">
    <location>
        <begin position="339"/>
        <end position="516"/>
    </location>
</feature>
<dbReference type="Pfam" id="PF03727">
    <property type="entry name" value="Hexokinase_2"/>
    <property type="match status" value="2"/>
</dbReference>
<feature type="transmembrane region" description="Helical" evidence="10">
    <location>
        <begin position="6"/>
        <end position="27"/>
    </location>
</feature>
<dbReference type="Pfam" id="PF00349">
    <property type="entry name" value="Hexokinase_1"/>
    <property type="match status" value="2"/>
</dbReference>
<protein>
    <recommendedName>
        <fullName evidence="4">hexokinase</fullName>
        <ecNumber evidence="4">2.7.1.1</ecNumber>
    </recommendedName>
</protein>
<proteinExistence type="inferred from homology"/>
<organism evidence="13 14">
    <name type="scientific">Carnegiea gigantea</name>
    <dbReference type="NCBI Taxonomy" id="171969"/>
    <lineage>
        <taxon>Eukaryota</taxon>
        <taxon>Viridiplantae</taxon>
        <taxon>Streptophyta</taxon>
        <taxon>Embryophyta</taxon>
        <taxon>Tracheophyta</taxon>
        <taxon>Spermatophyta</taxon>
        <taxon>Magnoliopsida</taxon>
        <taxon>eudicotyledons</taxon>
        <taxon>Gunneridae</taxon>
        <taxon>Pentapetalae</taxon>
        <taxon>Caryophyllales</taxon>
        <taxon>Cactineae</taxon>
        <taxon>Cactaceae</taxon>
        <taxon>Cactoideae</taxon>
        <taxon>Echinocereeae</taxon>
        <taxon>Carnegiea</taxon>
    </lineage>
</organism>
<keyword evidence="10" id="KW-0812">Transmembrane</keyword>
<dbReference type="Gene3D" id="3.30.420.40">
    <property type="match status" value="2"/>
</dbReference>
<comment type="pathway">
    <text evidence="1">Carbohydrate degradation; glycolysis; D-glyceraldehyde 3-phosphate and glycerone phosphate from D-glucose: step 1/4.</text>
</comment>
<evidence type="ECO:0000259" key="12">
    <source>
        <dbReference type="Pfam" id="PF03727"/>
    </source>
</evidence>
<evidence type="ECO:0000256" key="10">
    <source>
        <dbReference type="SAM" id="Phobius"/>
    </source>
</evidence>
<dbReference type="PANTHER" id="PTHR19443:SF63">
    <property type="entry name" value="HEXOKINASE-LIKE 1 PROTEIN-RELATED"/>
    <property type="match status" value="1"/>
</dbReference>
<keyword evidence="7" id="KW-0418">Kinase</keyword>
<keyword evidence="6" id="KW-0547">Nucleotide-binding</keyword>
<dbReference type="GO" id="GO:0005739">
    <property type="term" value="C:mitochondrion"/>
    <property type="evidence" value="ECO:0007669"/>
    <property type="project" value="TreeGrafter"/>
</dbReference>
<accession>A0A9Q1JNW9</accession>
<dbReference type="GO" id="GO:0006096">
    <property type="term" value="P:glycolytic process"/>
    <property type="evidence" value="ECO:0007669"/>
    <property type="project" value="UniProtKB-KW"/>
</dbReference>
<sequence>MPSLYFVLFLIGTRIIFLFPPPISSLLEFHRQLLLFFDSSFSIFSIDNGAVKDTLQRGKQESDSSDDEAPQEVVQADFAFFDPKPDDFHGVKILLQTYLDDNQWDLSGFVDLILAQTTVGTVVKIEDDEDDALFALLTVLNLGRYKDQKCIVELKGYLLKVCEGSTLLGELKGLLEAKAEHVGLVVFQRVMNLPPQLLPHLYNAFFDEILWATEDEPTEDLRKSFRFRYYLLVTKIYKVQFQAFCISLYLRSAKTVLRLNYIYKISHVKKVPATSNNEDIIYLKPEDEFFHELSSWSITFHLQNQHLATQEATSVLASWDQVGRAQPRMDMRSNATEILTKLKRECATPLPLLCQVADAMANDMRAGLASDADGASHLKMILSCVTSLPTRVMRVQLGGKDQPVIAVESEQFCMPQELMLGTSEEPFDFIASRLAKFAEKEGIEFCLPEGRTRELGFTFSFPVKQTSMDSGSSSSGPRVGRDVVACLNEAMKRQGLYMQVSALVNDTVGTLAGARYWDDDVVVAVILGTGSNACYVERIDAIPKLRASNSQSGTTIINTEWGAFSTGLPPTEFDREMDADSTNPGEQIFEKTVSGMYLGEIVRRVLLRMAEARLFGVSIPEKLQTPFSLRTYHICTMQQDNSSDLEAVGSVLYDQAGVESDIKARKIVVEVCDTIVKRGARLVGAGIVGILQKMEEDTKGVIFGKRTVVAVEGGVYETYPQYRRYLQDAVMELLGPELSQNVVIKLSKDGSGIGAALLAAANSNFLRSKRSSRALQPRMAVRSASSVTQILTKLQKDCATPLPILRHVADAMANDMRAGLAFDGGSDLKMILGYVDSLRTGGEKGLFYALDLGGTNFRLLRVQLGGQERQVIATESEQVPIPQELMCATSEELFDFIASGLAKFVEKEGGEFCLLPGRKRELGFTFSFPVKQTSIDSGILINWTKGFAVSGTPGRDVVACLNEAMRRQGLDMQVSALVNDAVGTLAGARYWDDDVMVAVILGTGTNACYVERTDAIPKMAASNSQSGTTIVNTEWGAFSTGLPLTEFDEEMDAESINPGEQIFEKTISGMYLREIVRRVLLRMTETGSLFGSSIPEKLQTPFSLRTPHICSMHQERSSDLEAVGSVLYNEAGVDSDTEAREIVLEVCDTIVKRGGRLAGAGIVGILEKMEEDTKGRIFGKRTVVAMDGGLYENYPEYRRYLQDVVMELLGPEYHRRLSWSTPKMALGLEQLC</sequence>
<keyword evidence="10" id="KW-0472">Membrane</keyword>
<dbReference type="PRINTS" id="PR00475">
    <property type="entry name" value="HEXOKINASE"/>
</dbReference>
<gene>
    <name evidence="13" type="ORF">Cgig2_008954</name>
</gene>
<dbReference type="InterPro" id="IPR022672">
    <property type="entry name" value="Hexokinase_N"/>
</dbReference>
<evidence type="ECO:0000256" key="5">
    <source>
        <dbReference type="ARBA" id="ARBA00022679"/>
    </source>
</evidence>
<keyword evidence="9" id="KW-0324">Glycolysis</keyword>
<dbReference type="AlphaFoldDB" id="A0A9Q1JNW9"/>
<dbReference type="GO" id="GO:0005536">
    <property type="term" value="F:D-glucose binding"/>
    <property type="evidence" value="ECO:0007669"/>
    <property type="project" value="InterPro"/>
</dbReference>
<dbReference type="InterPro" id="IPR001312">
    <property type="entry name" value="Hexokinase"/>
</dbReference>
<dbReference type="Pfam" id="PF13862">
    <property type="entry name" value="BCCIP"/>
    <property type="match status" value="1"/>
</dbReference>
<feature type="domain" description="Hexokinase N-terminal" evidence="11">
    <location>
        <begin position="791"/>
        <end position="990"/>
    </location>
</feature>
<keyword evidence="10" id="KW-1133">Transmembrane helix</keyword>
<evidence type="ECO:0000256" key="1">
    <source>
        <dbReference type="ARBA" id="ARBA00004888"/>
    </source>
</evidence>
<dbReference type="GO" id="GO:0005524">
    <property type="term" value="F:ATP binding"/>
    <property type="evidence" value="ECO:0007669"/>
    <property type="project" value="UniProtKB-KW"/>
</dbReference>
<dbReference type="GO" id="GO:0006006">
    <property type="term" value="P:glucose metabolic process"/>
    <property type="evidence" value="ECO:0007669"/>
    <property type="project" value="TreeGrafter"/>
</dbReference>
<dbReference type="PROSITE" id="PS51748">
    <property type="entry name" value="HEXOKINASE_2"/>
    <property type="match status" value="2"/>
</dbReference>
<dbReference type="FunFam" id="3.30.420.40:FF:000034">
    <property type="entry name" value="Phosphotransferase"/>
    <property type="match status" value="1"/>
</dbReference>
<evidence type="ECO:0000256" key="7">
    <source>
        <dbReference type="ARBA" id="ARBA00022777"/>
    </source>
</evidence>
<dbReference type="GO" id="GO:0005829">
    <property type="term" value="C:cytosol"/>
    <property type="evidence" value="ECO:0007669"/>
    <property type="project" value="TreeGrafter"/>
</dbReference>
<keyword evidence="5" id="KW-0808">Transferase</keyword>
<comment type="similarity">
    <text evidence="3">Belongs to the hexokinase family.</text>
</comment>
<feature type="domain" description="Hexokinase C-terminal" evidence="12">
    <location>
        <begin position="523"/>
        <end position="760"/>
    </location>
</feature>
<evidence type="ECO:0000256" key="3">
    <source>
        <dbReference type="ARBA" id="ARBA00009225"/>
    </source>
</evidence>
<dbReference type="GO" id="GO:0008865">
    <property type="term" value="F:fructokinase activity"/>
    <property type="evidence" value="ECO:0007669"/>
    <property type="project" value="TreeGrafter"/>
</dbReference>
<dbReference type="Gene3D" id="3.40.367.20">
    <property type="match status" value="2"/>
</dbReference>
<dbReference type="InterPro" id="IPR019807">
    <property type="entry name" value="Hexokinase_BS"/>
</dbReference>
<dbReference type="GO" id="GO:0004340">
    <property type="term" value="F:glucokinase activity"/>
    <property type="evidence" value="ECO:0007669"/>
    <property type="project" value="TreeGrafter"/>
</dbReference>
<evidence type="ECO:0000313" key="13">
    <source>
        <dbReference type="EMBL" id="KAJ8427085.1"/>
    </source>
</evidence>
<dbReference type="EC" id="2.7.1.1" evidence="4"/>
<dbReference type="PROSITE" id="PS00378">
    <property type="entry name" value="HEXOKINASE_1"/>
    <property type="match status" value="1"/>
</dbReference>
<comment type="pathway">
    <text evidence="2">Carbohydrate metabolism; hexose metabolism.</text>
</comment>
<dbReference type="InterPro" id="IPR022673">
    <property type="entry name" value="Hexokinase_C"/>
</dbReference>
<feature type="domain" description="Hexokinase C-terminal" evidence="12">
    <location>
        <begin position="997"/>
        <end position="1216"/>
    </location>
</feature>
<keyword evidence="8" id="KW-0067">ATP-binding</keyword>
<dbReference type="InterPro" id="IPR025602">
    <property type="entry name" value="BCP1_family"/>
</dbReference>
<dbReference type="PANTHER" id="PTHR19443">
    <property type="entry name" value="HEXOKINASE"/>
    <property type="match status" value="1"/>
</dbReference>
<comment type="caution">
    <text evidence="13">The sequence shown here is derived from an EMBL/GenBank/DDBJ whole genome shotgun (WGS) entry which is preliminary data.</text>
</comment>
<evidence type="ECO:0000259" key="11">
    <source>
        <dbReference type="Pfam" id="PF00349"/>
    </source>
</evidence>